<accession>A0AAN9S5L6</accession>
<dbReference type="Proteomes" id="UP001386955">
    <property type="component" value="Unassembled WGS sequence"/>
</dbReference>
<comment type="caution">
    <text evidence="1">The sequence shown here is derived from an EMBL/GenBank/DDBJ whole genome shotgun (WGS) entry which is preliminary data.</text>
</comment>
<evidence type="ECO:0000313" key="2">
    <source>
        <dbReference type="Proteomes" id="UP001386955"/>
    </source>
</evidence>
<dbReference type="EMBL" id="JAYMYS010000006">
    <property type="protein sequence ID" value="KAK7388119.1"/>
    <property type="molecule type" value="Genomic_DNA"/>
</dbReference>
<keyword evidence="2" id="KW-1185">Reference proteome</keyword>
<proteinExistence type="predicted"/>
<name>A0AAN9S5L6_PSOTE</name>
<protein>
    <submittedName>
        <fullName evidence="1">Uncharacterized protein</fullName>
    </submittedName>
</protein>
<evidence type="ECO:0000313" key="1">
    <source>
        <dbReference type="EMBL" id="KAK7388119.1"/>
    </source>
</evidence>
<sequence length="76" mass="7964">MNQIELCAHRPLSLKALTISLSNFISHTSISSPLFQSLSKIDFPMGESGATRANDAGGYYVDGVVDDYDAGGPSGA</sequence>
<reference evidence="1 2" key="1">
    <citation type="submission" date="2024-01" db="EMBL/GenBank/DDBJ databases">
        <title>The genomes of 5 underutilized Papilionoideae crops provide insights into root nodulation and disease resistanc.</title>
        <authorList>
            <person name="Jiang F."/>
        </authorList>
    </citation>
    <scope>NUCLEOTIDE SEQUENCE [LARGE SCALE GENOMIC DNA]</scope>
    <source>
        <strain evidence="1">DUOXIRENSHENG_FW03</strain>
        <tissue evidence="1">Leaves</tissue>
    </source>
</reference>
<gene>
    <name evidence="1" type="ORF">VNO78_22924</name>
</gene>
<organism evidence="1 2">
    <name type="scientific">Psophocarpus tetragonolobus</name>
    <name type="common">Winged bean</name>
    <name type="synonym">Dolichos tetragonolobus</name>
    <dbReference type="NCBI Taxonomy" id="3891"/>
    <lineage>
        <taxon>Eukaryota</taxon>
        <taxon>Viridiplantae</taxon>
        <taxon>Streptophyta</taxon>
        <taxon>Embryophyta</taxon>
        <taxon>Tracheophyta</taxon>
        <taxon>Spermatophyta</taxon>
        <taxon>Magnoliopsida</taxon>
        <taxon>eudicotyledons</taxon>
        <taxon>Gunneridae</taxon>
        <taxon>Pentapetalae</taxon>
        <taxon>rosids</taxon>
        <taxon>fabids</taxon>
        <taxon>Fabales</taxon>
        <taxon>Fabaceae</taxon>
        <taxon>Papilionoideae</taxon>
        <taxon>50 kb inversion clade</taxon>
        <taxon>NPAAA clade</taxon>
        <taxon>indigoferoid/millettioid clade</taxon>
        <taxon>Phaseoleae</taxon>
        <taxon>Psophocarpus</taxon>
    </lineage>
</organism>
<dbReference type="AlphaFoldDB" id="A0AAN9S5L6"/>